<evidence type="ECO:0000313" key="2">
    <source>
        <dbReference type="EMBL" id="CBH47836.1"/>
    </source>
</evidence>
<protein>
    <recommendedName>
        <fullName evidence="4">ATP/GTP-binding protein</fullName>
    </recommendedName>
</protein>
<feature type="region of interest" description="Disordered" evidence="1">
    <location>
        <begin position="1"/>
        <end position="44"/>
    </location>
</feature>
<evidence type="ECO:0000313" key="3">
    <source>
        <dbReference type="Proteomes" id="UP000006892"/>
    </source>
</evidence>
<proteinExistence type="predicted"/>
<dbReference type="RefSeq" id="WP_013415638.1">
    <property type="nucleotide sequence ID" value="NC_014659.1"/>
</dbReference>
<reference evidence="2" key="1">
    <citation type="journal article" date="2010" name="PLoS Genet.">
        <title>The genome of a pathogenic rhodococcus: cooptive virulence underpinned by key gene acquisitions.</title>
        <authorList>
            <person name="Letek M."/>
            <person name="Gonzalez P."/>
            <person name="Macarthur I."/>
            <person name="Rodriguez H."/>
            <person name="Freeman T.C."/>
            <person name="Valero-Rello A."/>
            <person name="Blanco M."/>
            <person name="Buckley T."/>
            <person name="Cherevach I."/>
            <person name="Fahey R."/>
            <person name="Hapeshi A."/>
            <person name="Holdstock J."/>
            <person name="Leadon D."/>
            <person name="Navas J."/>
            <person name="Ocampo A."/>
            <person name="Quail M.A."/>
            <person name="Sanders M."/>
            <person name="Scortti M.M."/>
            <person name="Prescott J.F."/>
            <person name="Fogarty U."/>
            <person name="Meijer W.G."/>
            <person name="Parkhill J."/>
            <person name="Bentley S.D."/>
            <person name="Vazquez-Boland J.A."/>
        </authorList>
    </citation>
    <scope>NUCLEOTIDE SEQUENCE [LARGE SCALE GENOMIC DNA]</scope>
    <source>
        <strain evidence="2 3">103S</strain>
    </source>
</reference>
<dbReference type="EMBL" id="FN563149">
    <property type="protein sequence ID" value="CBH47836.1"/>
    <property type="molecule type" value="Genomic_DNA"/>
</dbReference>
<gene>
    <name evidence="2" type="ORF">REQ_17671</name>
</gene>
<dbReference type="KEGG" id="req:REQ_17671"/>
<sequence>MPRRNQSHKSQRRSGGSSGESRGGSLFGDALAREESGPAGYDDERFMVRQIPGARATKSYRCPGCDQEVRPGVAHVVAWPADPGGADDRRHWHTGCWAGRRTRGLTRRWS</sequence>
<feature type="compositionally biased region" description="Basic residues" evidence="1">
    <location>
        <begin position="1"/>
        <end position="12"/>
    </location>
</feature>
<evidence type="ECO:0008006" key="4">
    <source>
        <dbReference type="Google" id="ProtNLM"/>
    </source>
</evidence>
<dbReference type="GeneID" id="57577471"/>
<dbReference type="AlphaFoldDB" id="A0A3S5Y5M9"/>
<accession>A0A3S5Y5M9</accession>
<dbReference type="Proteomes" id="UP001154400">
    <property type="component" value="Chromosome"/>
</dbReference>
<feature type="compositionally biased region" description="Gly residues" evidence="1">
    <location>
        <begin position="16"/>
        <end position="26"/>
    </location>
</feature>
<organism evidence="2">
    <name type="scientific">Rhodococcus hoagii (strain 103S)</name>
    <name type="common">Rhodococcus equi</name>
    <dbReference type="NCBI Taxonomy" id="685727"/>
    <lineage>
        <taxon>Bacteria</taxon>
        <taxon>Bacillati</taxon>
        <taxon>Actinomycetota</taxon>
        <taxon>Actinomycetes</taxon>
        <taxon>Mycobacteriales</taxon>
        <taxon>Nocardiaceae</taxon>
        <taxon>Prescottella</taxon>
    </lineage>
</organism>
<name>A0A3S5Y5M9_RHOH1</name>
<evidence type="ECO:0000256" key="1">
    <source>
        <dbReference type="SAM" id="MobiDB-lite"/>
    </source>
</evidence>
<feature type="compositionally biased region" description="Basic and acidic residues" evidence="1">
    <location>
        <begin position="31"/>
        <end position="44"/>
    </location>
</feature>